<evidence type="ECO:0000313" key="5">
    <source>
        <dbReference type="Proteomes" id="UP000267841"/>
    </source>
</evidence>
<keyword evidence="2" id="KW-0732">Signal</keyword>
<dbReference type="PANTHER" id="PTHR30469:SF15">
    <property type="entry name" value="HLYD FAMILY OF SECRETION PROTEINS"/>
    <property type="match status" value="1"/>
</dbReference>
<dbReference type="GO" id="GO:1990281">
    <property type="term" value="C:efflux pump complex"/>
    <property type="evidence" value="ECO:0007669"/>
    <property type="project" value="TreeGrafter"/>
</dbReference>
<name>A0A497XTZ1_9AQUI</name>
<evidence type="ECO:0000259" key="3">
    <source>
        <dbReference type="Pfam" id="PF25973"/>
    </source>
</evidence>
<dbReference type="RefSeq" id="WP_121010517.1">
    <property type="nucleotide sequence ID" value="NZ_RCCJ01000001.1"/>
</dbReference>
<dbReference type="Gene3D" id="1.10.287.470">
    <property type="entry name" value="Helix hairpin bin"/>
    <property type="match status" value="1"/>
</dbReference>
<comment type="caution">
    <text evidence="4">The sequence shown here is derived from an EMBL/GenBank/DDBJ whole genome shotgun (WGS) entry which is preliminary data.</text>
</comment>
<proteinExistence type="predicted"/>
<evidence type="ECO:0000256" key="1">
    <source>
        <dbReference type="SAM" id="Coils"/>
    </source>
</evidence>
<evidence type="ECO:0000256" key="2">
    <source>
        <dbReference type="SAM" id="SignalP"/>
    </source>
</evidence>
<dbReference type="EMBL" id="RCCJ01000001">
    <property type="protein sequence ID" value="RLJ70602.1"/>
    <property type="molecule type" value="Genomic_DNA"/>
</dbReference>
<dbReference type="PANTHER" id="PTHR30469">
    <property type="entry name" value="MULTIDRUG RESISTANCE PROTEIN MDTA"/>
    <property type="match status" value="1"/>
</dbReference>
<keyword evidence="5" id="KW-1185">Reference proteome</keyword>
<dbReference type="AlphaFoldDB" id="A0A497XTZ1"/>
<dbReference type="Gene3D" id="2.40.50.100">
    <property type="match status" value="1"/>
</dbReference>
<dbReference type="Proteomes" id="UP000267841">
    <property type="component" value="Unassembled WGS sequence"/>
</dbReference>
<feature type="coiled-coil region" evidence="1">
    <location>
        <begin position="79"/>
        <end position="197"/>
    </location>
</feature>
<gene>
    <name evidence="4" type="ORF">BCF55_0879</name>
</gene>
<protein>
    <submittedName>
        <fullName evidence="4">HlyD family secretion protein</fullName>
    </submittedName>
</protein>
<accession>A0A497XTZ1</accession>
<dbReference type="SUPFAM" id="SSF111369">
    <property type="entry name" value="HlyD-like secretion proteins"/>
    <property type="match status" value="1"/>
</dbReference>
<sequence length="360" mass="41023">MKFLKPSLLFLFSITTLSYALEECVVQTKEVVKAVYGSGYVRSREYVLVRSAVSGYIKDIFVDSGDMVKRGQLLAIIDSVGLKNRIEALEERIKTLRERLEPDSPFMKNLRQNVDLREENLEKAEKKYRRRLELFDKGVIPKETLEEAERLYRSARIELNMAQLKLKDTVKEMKSELASLEKEKTSLERELENYKIKSPIEGVVLKRFAEKGDYVNAISRENALVSIGSLEKKVVLNIDEELTPLVKEGQQVYITTDALPDKILEGKVLKLDLESDPTRRVVDVEVEVELPRGVPVNSVVEGNILISKLKTTVVPLEFVKDGFVTLLVNGEKRKVKINRVFKDYAEVLGYPPGTPCLSER</sequence>
<feature type="domain" description="CzcB-like barrel-sandwich hybrid" evidence="3">
    <location>
        <begin position="48"/>
        <end position="217"/>
    </location>
</feature>
<reference evidence="4 5" key="1">
    <citation type="submission" date="2018-10" db="EMBL/GenBank/DDBJ databases">
        <title>Genomic Encyclopedia of Archaeal and Bacterial Type Strains, Phase II (KMG-II): from individual species to whole genera.</title>
        <authorList>
            <person name="Goeker M."/>
        </authorList>
    </citation>
    <scope>NUCLEOTIDE SEQUENCE [LARGE SCALE GENOMIC DNA]</scope>
    <source>
        <strain evidence="4 5">DSM 16510</strain>
    </source>
</reference>
<dbReference type="GO" id="GO:0015562">
    <property type="term" value="F:efflux transmembrane transporter activity"/>
    <property type="evidence" value="ECO:0007669"/>
    <property type="project" value="TreeGrafter"/>
</dbReference>
<feature type="signal peptide" evidence="2">
    <location>
        <begin position="1"/>
        <end position="20"/>
    </location>
</feature>
<keyword evidence="1" id="KW-0175">Coiled coil</keyword>
<dbReference type="InterPro" id="IPR058647">
    <property type="entry name" value="BSH_CzcB-like"/>
</dbReference>
<dbReference type="Pfam" id="PF25973">
    <property type="entry name" value="BSH_CzcB"/>
    <property type="match status" value="1"/>
</dbReference>
<organism evidence="4 5">
    <name type="scientific">Hydrogenivirga caldilitoris</name>
    <dbReference type="NCBI Taxonomy" id="246264"/>
    <lineage>
        <taxon>Bacteria</taxon>
        <taxon>Pseudomonadati</taxon>
        <taxon>Aquificota</taxon>
        <taxon>Aquificia</taxon>
        <taxon>Aquificales</taxon>
        <taxon>Aquificaceae</taxon>
        <taxon>Hydrogenivirga</taxon>
    </lineage>
</organism>
<evidence type="ECO:0000313" key="4">
    <source>
        <dbReference type="EMBL" id="RLJ70602.1"/>
    </source>
</evidence>
<dbReference type="Gene3D" id="2.40.30.170">
    <property type="match status" value="1"/>
</dbReference>
<feature type="chain" id="PRO_5019782186" evidence="2">
    <location>
        <begin position="21"/>
        <end position="360"/>
    </location>
</feature>
<dbReference type="OrthoDB" id="9777308at2"/>